<organism evidence="3 4">
    <name type="scientific">Methylomarinovum tepidoasis</name>
    <dbReference type="NCBI Taxonomy" id="2840183"/>
    <lineage>
        <taxon>Bacteria</taxon>
        <taxon>Pseudomonadati</taxon>
        <taxon>Pseudomonadota</taxon>
        <taxon>Gammaproteobacteria</taxon>
        <taxon>Methylococcales</taxon>
        <taxon>Methylothermaceae</taxon>
        <taxon>Methylomarinovum</taxon>
    </lineage>
</organism>
<dbReference type="EMBL" id="AP024718">
    <property type="protein sequence ID" value="BCX88532.1"/>
    <property type="molecule type" value="Genomic_DNA"/>
</dbReference>
<keyword evidence="1" id="KW-0560">Oxidoreductase</keyword>
<dbReference type="RefSeq" id="WP_286293689.1">
    <property type="nucleotide sequence ID" value="NZ_AP024718.1"/>
</dbReference>
<dbReference type="AlphaFoldDB" id="A0AAU9C9F3"/>
<dbReference type="SUPFAM" id="SSF53223">
    <property type="entry name" value="Aminoacid dehydrogenase-like, N-terminal domain"/>
    <property type="match status" value="1"/>
</dbReference>
<accession>A0AAU9C9F3</accession>
<feature type="domain" description="Methylene-tetrahydromethanopterin dehydrogenase N-terminal" evidence="2">
    <location>
        <begin position="18"/>
        <end position="98"/>
    </location>
</feature>
<dbReference type="Gene3D" id="3.40.50.10280">
    <property type="entry name" value="Methylene-tetrahydromethanopterin dehydrogenase, N-terminal domain"/>
    <property type="match status" value="1"/>
</dbReference>
<dbReference type="KEGG" id="meiy:MIN45_P0901"/>
<dbReference type="GO" id="GO:0016491">
    <property type="term" value="F:oxidoreductase activity"/>
    <property type="evidence" value="ECO:0007669"/>
    <property type="project" value="UniProtKB-KW"/>
</dbReference>
<protein>
    <submittedName>
        <fullName evidence="3">Methylene-tetrahydromethanopterin dehydrogenase</fullName>
    </submittedName>
</protein>
<evidence type="ECO:0000259" key="2">
    <source>
        <dbReference type="Pfam" id="PF09176"/>
    </source>
</evidence>
<evidence type="ECO:0000313" key="4">
    <source>
        <dbReference type="Proteomes" id="UP001321450"/>
    </source>
</evidence>
<dbReference type="InterPro" id="IPR015259">
    <property type="entry name" value="Methyl-teptahyd_DH_N"/>
</dbReference>
<dbReference type="InterPro" id="IPR036291">
    <property type="entry name" value="NAD(P)-bd_dom_sf"/>
</dbReference>
<evidence type="ECO:0000313" key="3">
    <source>
        <dbReference type="EMBL" id="BCX88532.1"/>
    </source>
</evidence>
<dbReference type="InterPro" id="IPR037089">
    <property type="entry name" value="Methyl-teptahyd_DH_N_sf"/>
</dbReference>
<dbReference type="Pfam" id="PF09176">
    <property type="entry name" value="Mpt_N"/>
    <property type="match status" value="1"/>
</dbReference>
<dbReference type="SUPFAM" id="SSF51735">
    <property type="entry name" value="NAD(P)-binding Rossmann-fold domains"/>
    <property type="match status" value="1"/>
</dbReference>
<dbReference type="Gene3D" id="3.40.50.720">
    <property type="entry name" value="NAD(P)-binding Rossmann-like Domain"/>
    <property type="match status" value="1"/>
</dbReference>
<name>A0AAU9C9F3_9GAMM</name>
<evidence type="ECO:0000256" key="1">
    <source>
        <dbReference type="ARBA" id="ARBA00023002"/>
    </source>
</evidence>
<keyword evidence="4" id="KW-1185">Reference proteome</keyword>
<proteinExistence type="predicted"/>
<sequence>MTTRTVLHMLSPRPQVSPFDINMAVDAGFDMIFPHASVEPDQVYGLTQDIIFSRGPSGVKRTAIFIGGRDIGLALDMMETAKKAMVPPFEVSVLADPSGAFTTATALVAAVEKQLKEKHGLEMQGCRAIVFGGTGPVGISTGVIAALAGADVTIVDHLSLDTAMQIASEYSRRCGCNIKGTFASSGASKAWLVARADIIFNTTKAGIQVLDEEILEDARRLKVVGDVNAVPPAGIAGVKPRDMGTPLSTAPNSPGAVAVGPLAVGNLKYKIQNAMLRDLLQTEKPVYFDFHEAFNRARKWV</sequence>
<reference evidence="4" key="1">
    <citation type="journal article" date="2024" name="Int. J. Syst. Evol. Microbiol.">
        <title>Methylomarinovum tepidoasis sp. nov., a moderately thermophilic methanotroph of the family Methylothermaceae isolated from a deep-sea hydrothermal field.</title>
        <authorList>
            <person name="Hirayama H."/>
            <person name="Takaki Y."/>
            <person name="Abe M."/>
            <person name="Miyazaki M."/>
            <person name="Uematsu K."/>
            <person name="Matsui Y."/>
            <person name="Takai K."/>
        </authorList>
    </citation>
    <scope>NUCLEOTIDE SEQUENCE [LARGE SCALE GENOMIC DNA]</scope>
    <source>
        <strain evidence="4">IN45</strain>
    </source>
</reference>
<dbReference type="Proteomes" id="UP001321450">
    <property type="component" value="Chromosome"/>
</dbReference>
<gene>
    <name evidence="3" type="ORF">MIN45_P0901</name>
</gene>
<dbReference type="InterPro" id="IPR046346">
    <property type="entry name" value="Aminoacid_DH-like_N_sf"/>
</dbReference>